<evidence type="ECO:0000256" key="1">
    <source>
        <dbReference type="SAM" id="MobiDB-lite"/>
    </source>
</evidence>
<name>A0A1E4SZ34_9ASCO</name>
<evidence type="ECO:0000259" key="2">
    <source>
        <dbReference type="Pfam" id="PF13324"/>
    </source>
</evidence>
<feature type="compositionally biased region" description="Basic and acidic residues" evidence="1">
    <location>
        <begin position="256"/>
        <end position="266"/>
    </location>
</feature>
<dbReference type="Gene3D" id="1.20.1420.10">
    <property type="entry name" value="Talin, central domain"/>
    <property type="match status" value="1"/>
</dbReference>
<keyword evidence="4" id="KW-1185">Reference proteome</keyword>
<dbReference type="OrthoDB" id="4088536at2759"/>
<dbReference type="PANTHER" id="PTHR15492">
    <property type="entry name" value="CYCLIN D1-BINDING PROTEIN 1"/>
    <property type="match status" value="1"/>
</dbReference>
<dbReference type="PANTHER" id="PTHR15492:SF1">
    <property type="entry name" value="CYCLIN-D1-BINDING PROTEIN 1"/>
    <property type="match status" value="1"/>
</dbReference>
<sequence>MPSAEKTKEDIERFLVSFQEALQFWSNSVKSQLSNKSNDKKTISTTNNTTTTDKASEEGLLASSKLETPVLELPKLAKLLNMHATKIGLVFKPPLDPSSHTARYTELENASKTMILLYSLLSQLINEKETYSSLFVGQCVEVCRGLTTNFISLSSEVAILMNNTIEETEDKEAEEQEQEQEQEGKDRLISIAKIWESCDSIQNLVKLGSAGILKGKLKGANQLVNDALEEFEEWVEDPTSGFNDDDDDDPFQLNRGFDEPTTKDNNTDDEDEDEVDEELLKFAKIWVQKVKLIKLLLTSLDKSIPANKYTTKFSSRVDLLNSYQSSISEVLDDVVGSIIYEQDLEAAIESSEKLKTVCSKIVTSVKELNNSDPKRCKWLDTWQVKFLESK</sequence>
<reference evidence="4" key="1">
    <citation type="submission" date="2016-04" db="EMBL/GenBank/DDBJ databases">
        <title>Comparative genomics of biotechnologically important yeasts.</title>
        <authorList>
            <consortium name="DOE Joint Genome Institute"/>
            <person name="Riley R."/>
            <person name="Haridas S."/>
            <person name="Wolfe K.H."/>
            <person name="Lopes M.R."/>
            <person name="Hittinger C.T."/>
            <person name="Goker M."/>
            <person name="Salamov A."/>
            <person name="Wisecaver J."/>
            <person name="Long T.M."/>
            <person name="Aerts A.L."/>
            <person name="Barry K."/>
            <person name="Choi C."/>
            <person name="Clum A."/>
            <person name="Coughlan A.Y."/>
            <person name="Deshpande S."/>
            <person name="Douglass A.P."/>
            <person name="Hanson S.J."/>
            <person name="Klenk H.-P."/>
            <person name="Labutti K."/>
            <person name="Lapidus A."/>
            <person name="Lindquist E."/>
            <person name="Lipzen A."/>
            <person name="Meier-Kolthoff J.P."/>
            <person name="Ohm R.A."/>
            <person name="Otillar R.P."/>
            <person name="Pangilinan J."/>
            <person name="Peng Y."/>
            <person name="Rokas A."/>
            <person name="Rosa C.A."/>
            <person name="Scheuner C."/>
            <person name="Sibirny A.A."/>
            <person name="Slot J.C."/>
            <person name="Stielow J.B."/>
            <person name="Sun H."/>
            <person name="Kurtzman C.P."/>
            <person name="Blackwell M."/>
            <person name="Grigoriev I.V."/>
            <person name="Jeffries T.W."/>
        </authorList>
    </citation>
    <scope>NUCLEOTIDE SEQUENCE [LARGE SCALE GENOMIC DNA]</scope>
    <source>
        <strain evidence="4">NRRL YB-2248</strain>
    </source>
</reference>
<dbReference type="InterPro" id="IPR026907">
    <property type="entry name" value="GCIP-like"/>
</dbReference>
<dbReference type="InterPro" id="IPR049317">
    <property type="entry name" value="GCIP-like_N"/>
</dbReference>
<dbReference type="GO" id="GO:0005634">
    <property type="term" value="C:nucleus"/>
    <property type="evidence" value="ECO:0007669"/>
    <property type="project" value="TreeGrafter"/>
</dbReference>
<proteinExistence type="predicted"/>
<dbReference type="Proteomes" id="UP000094801">
    <property type="component" value="Unassembled WGS sequence"/>
</dbReference>
<dbReference type="Gene3D" id="1.20.1410.10">
    <property type="entry name" value="I/LWEQ domain"/>
    <property type="match status" value="1"/>
</dbReference>
<organism evidence="3 4">
    <name type="scientific">[Candida] arabinofermentans NRRL YB-2248</name>
    <dbReference type="NCBI Taxonomy" id="983967"/>
    <lineage>
        <taxon>Eukaryota</taxon>
        <taxon>Fungi</taxon>
        <taxon>Dikarya</taxon>
        <taxon>Ascomycota</taxon>
        <taxon>Saccharomycotina</taxon>
        <taxon>Pichiomycetes</taxon>
        <taxon>Pichiales</taxon>
        <taxon>Pichiaceae</taxon>
        <taxon>Ogataea</taxon>
        <taxon>Ogataea/Candida clade</taxon>
    </lineage>
</organism>
<dbReference type="STRING" id="983967.A0A1E4SZ34"/>
<dbReference type="AlphaFoldDB" id="A0A1E4SZ34"/>
<protein>
    <recommendedName>
        <fullName evidence="2">Cyclin-D1-binding protein 1-like N-terminal domain-containing protein</fullName>
    </recommendedName>
</protein>
<evidence type="ECO:0000313" key="4">
    <source>
        <dbReference type="Proteomes" id="UP000094801"/>
    </source>
</evidence>
<gene>
    <name evidence="3" type="ORF">CANARDRAFT_28868</name>
</gene>
<feature type="compositionally biased region" description="Low complexity" evidence="1">
    <location>
        <begin position="43"/>
        <end position="53"/>
    </location>
</feature>
<accession>A0A1E4SZ34</accession>
<evidence type="ECO:0000313" key="3">
    <source>
        <dbReference type="EMBL" id="ODV84721.1"/>
    </source>
</evidence>
<dbReference type="EMBL" id="KV453855">
    <property type="protein sequence ID" value="ODV84721.1"/>
    <property type="molecule type" value="Genomic_DNA"/>
</dbReference>
<feature type="region of interest" description="Disordered" evidence="1">
    <location>
        <begin position="34"/>
        <end position="56"/>
    </location>
</feature>
<dbReference type="Pfam" id="PF13324">
    <property type="entry name" value="GCIP_N"/>
    <property type="match status" value="1"/>
</dbReference>
<feature type="region of interest" description="Disordered" evidence="1">
    <location>
        <begin position="236"/>
        <end position="272"/>
    </location>
</feature>
<feature type="domain" description="Cyclin-D1-binding protein 1-like N-terminal" evidence="2">
    <location>
        <begin position="72"/>
        <end position="237"/>
    </location>
</feature>